<dbReference type="SUPFAM" id="SSF81593">
    <property type="entry name" value="Nucleotidyltransferase substrate binding subunit/domain"/>
    <property type="match status" value="1"/>
</dbReference>
<name>A0ABU7JCS8_9GAMM</name>
<comment type="caution">
    <text evidence="1">The sequence shown here is derived from an EMBL/GenBank/DDBJ whole genome shotgun (WGS) entry which is preliminary data.</text>
</comment>
<dbReference type="Proteomes" id="UP001339167">
    <property type="component" value="Unassembled WGS sequence"/>
</dbReference>
<protein>
    <submittedName>
        <fullName evidence="1">Nucleotidyltransferase substrate binding protein</fullName>
    </submittedName>
</protein>
<keyword evidence="2" id="KW-1185">Reference proteome</keyword>
<dbReference type="EMBL" id="JAUGZK010000002">
    <property type="protein sequence ID" value="MEE2023241.1"/>
    <property type="molecule type" value="Genomic_DNA"/>
</dbReference>
<evidence type="ECO:0000313" key="1">
    <source>
        <dbReference type="EMBL" id="MEE2023241.1"/>
    </source>
</evidence>
<dbReference type="Pfam" id="PF08780">
    <property type="entry name" value="NTase_sub_bind"/>
    <property type="match status" value="1"/>
</dbReference>
<sequence>MIDDIRWKQRLQNWNRALAQLTKFMQRDALNELEEQGLIQSFEYNHELAWKTQKDFLQDQGFTELFCSKNVAKKAFEIGLITNGELWLDMIKSRNLSSHTYNEAVTRQIVDAIVYQYYAELTELNAKMNQLAEKDQC</sequence>
<gene>
    <name evidence="1" type="ORF">QWF21_03210</name>
</gene>
<dbReference type="RefSeq" id="WP_330086597.1">
    <property type="nucleotide sequence ID" value="NZ_JAUGZK010000002.1"/>
</dbReference>
<dbReference type="InterPro" id="IPR010235">
    <property type="entry name" value="HepT"/>
</dbReference>
<dbReference type="NCBIfam" id="TIGR01987">
    <property type="entry name" value="HI0074"/>
    <property type="match status" value="1"/>
</dbReference>
<accession>A0ABU7JCS8</accession>
<evidence type="ECO:0000313" key="2">
    <source>
        <dbReference type="Proteomes" id="UP001339167"/>
    </source>
</evidence>
<dbReference type="Gene3D" id="1.20.120.330">
    <property type="entry name" value="Nucleotidyltransferases domain 2"/>
    <property type="match status" value="1"/>
</dbReference>
<proteinExistence type="predicted"/>
<organism evidence="1 2">
    <name type="scientific">Alkalimonas mucilaginosa</name>
    <dbReference type="NCBI Taxonomy" id="3057676"/>
    <lineage>
        <taxon>Bacteria</taxon>
        <taxon>Pseudomonadati</taxon>
        <taxon>Pseudomonadota</taxon>
        <taxon>Gammaproteobacteria</taxon>
        <taxon>Alkalimonas</taxon>
    </lineage>
</organism>
<reference evidence="1 2" key="1">
    <citation type="submission" date="2023-06" db="EMBL/GenBank/DDBJ databases">
        <title>Alkalimonas sp., MEB004 an alkaliphilic bacterium isolated from Lonar Lake, India.</title>
        <authorList>
            <person name="Joshi A."/>
            <person name="Thite S."/>
        </authorList>
    </citation>
    <scope>NUCLEOTIDE SEQUENCE [LARGE SCALE GENOMIC DNA]</scope>
    <source>
        <strain evidence="1 2">MEB004</strain>
    </source>
</reference>